<reference evidence="1 2" key="1">
    <citation type="submission" date="2021-01" db="EMBL/GenBank/DDBJ databases">
        <title>Streptomyces acididurans sp. nov., isolated from a peat swamp forest soil.</title>
        <authorList>
            <person name="Chantavorakit T."/>
            <person name="Duangmal K."/>
        </authorList>
    </citation>
    <scope>NUCLEOTIDE SEQUENCE [LARGE SCALE GENOMIC DNA]</scope>
    <source>
        <strain evidence="1 2">KK5PA1</strain>
    </source>
</reference>
<organism evidence="1 2">
    <name type="scientific">Actinacidiphila acididurans</name>
    <dbReference type="NCBI Taxonomy" id="2784346"/>
    <lineage>
        <taxon>Bacteria</taxon>
        <taxon>Bacillati</taxon>
        <taxon>Actinomycetota</taxon>
        <taxon>Actinomycetes</taxon>
        <taxon>Kitasatosporales</taxon>
        <taxon>Streptomycetaceae</taxon>
        <taxon>Actinacidiphila</taxon>
    </lineage>
</organism>
<dbReference type="EMBL" id="JADKYB010000005">
    <property type="protein sequence ID" value="MBM9505313.1"/>
    <property type="molecule type" value="Genomic_DNA"/>
</dbReference>
<protein>
    <submittedName>
        <fullName evidence="1">Uncharacterized protein</fullName>
    </submittedName>
</protein>
<evidence type="ECO:0000313" key="2">
    <source>
        <dbReference type="Proteomes" id="UP000749040"/>
    </source>
</evidence>
<gene>
    <name evidence="1" type="ORF">ITX44_12300</name>
</gene>
<dbReference type="RefSeq" id="WP_205357152.1">
    <property type="nucleotide sequence ID" value="NZ_JADKYB010000005.1"/>
</dbReference>
<name>A0ABS2TTM9_9ACTN</name>
<keyword evidence="2" id="KW-1185">Reference proteome</keyword>
<evidence type="ECO:0000313" key="1">
    <source>
        <dbReference type="EMBL" id="MBM9505313.1"/>
    </source>
</evidence>
<comment type="caution">
    <text evidence="1">The sequence shown here is derived from an EMBL/GenBank/DDBJ whole genome shotgun (WGS) entry which is preliminary data.</text>
</comment>
<sequence length="112" mass="12837">MTTSRLRRIVGRPRLAVRYWPGWVDTTRRGRWIGPRPILALHRTPVPNCPQCDGTGEVESGSPYQEEPDIDPCPCAPFHPLLKLWLPHAAARLATAIDYRRNRHLYSSEPPF</sequence>
<dbReference type="Proteomes" id="UP000749040">
    <property type="component" value="Unassembled WGS sequence"/>
</dbReference>
<proteinExistence type="predicted"/>
<accession>A0ABS2TTM9</accession>